<accession>A0A7Z0UGQ1</accession>
<evidence type="ECO:0000313" key="1">
    <source>
        <dbReference type="EMBL" id="NZD65521.1"/>
    </source>
</evidence>
<dbReference type="RefSeq" id="WP_180696987.1">
    <property type="nucleotide sequence ID" value="NZ_JACCPJ010000013.1"/>
</dbReference>
<comment type="caution">
    <text evidence="1">The sequence shown here is derived from an EMBL/GenBank/DDBJ whole genome shotgun (WGS) entry which is preliminary data.</text>
</comment>
<proteinExistence type="predicted"/>
<dbReference type="Proteomes" id="UP000532162">
    <property type="component" value="Unassembled WGS sequence"/>
</dbReference>
<dbReference type="AlphaFoldDB" id="A0A7Z0UGQ1"/>
<dbReference type="EMBL" id="JACCPJ010000013">
    <property type="protein sequence ID" value="NZD65521.1"/>
    <property type="molecule type" value="Genomic_DNA"/>
</dbReference>
<organism evidence="1 2">
    <name type="scientific">Rhizobium changzhiense</name>
    <dbReference type="NCBI Taxonomy" id="2692317"/>
    <lineage>
        <taxon>Bacteria</taxon>
        <taxon>Pseudomonadati</taxon>
        <taxon>Pseudomonadota</taxon>
        <taxon>Alphaproteobacteria</taxon>
        <taxon>Hyphomicrobiales</taxon>
        <taxon>Rhizobiaceae</taxon>
        <taxon>Rhizobium/Agrobacterium group</taxon>
        <taxon>Rhizobium</taxon>
    </lineage>
</organism>
<gene>
    <name evidence="1" type="ORF">HX900_31040</name>
</gene>
<reference evidence="1 2" key="1">
    <citation type="submission" date="2020-07" db="EMBL/GenBank/DDBJ databases">
        <authorList>
            <person name="Sun Q."/>
        </authorList>
    </citation>
    <scope>NUCLEOTIDE SEQUENCE [LARGE SCALE GENOMIC DNA]</scope>
    <source>
        <strain evidence="1 2">WYCCWR 11290</strain>
    </source>
</reference>
<protein>
    <submittedName>
        <fullName evidence="1">Uncharacterized protein</fullName>
    </submittedName>
</protein>
<name>A0A7Z0UGQ1_9HYPH</name>
<evidence type="ECO:0000313" key="2">
    <source>
        <dbReference type="Proteomes" id="UP000532162"/>
    </source>
</evidence>
<sequence length="127" mass="13451">MWNSGILARLSADNGAVSSSIGGSPNALQHIRYDGAPLPDSLENNIHRLGTLDQAIRFSFIGRRTAKAFGFQPADGFAAGGLVICVLGFGNAAWLSKAQHLFETTGIERSAYSLEVHDLSFVCASIA</sequence>